<dbReference type="SUPFAM" id="SSF50249">
    <property type="entry name" value="Nucleic acid-binding proteins"/>
    <property type="match status" value="1"/>
</dbReference>
<dbReference type="PANTHER" id="PTHR43097">
    <property type="entry name" value="GLUTAMINE-TRNA LIGASE"/>
    <property type="match status" value="1"/>
</dbReference>
<evidence type="ECO:0000256" key="14">
    <source>
        <dbReference type="RuleBase" id="RU363037"/>
    </source>
</evidence>
<dbReference type="eggNOG" id="KOG2241">
    <property type="taxonomic scope" value="Eukaryota"/>
</dbReference>
<comment type="subcellular location">
    <subcellularLocation>
        <location evidence="1">Cytoplasm</location>
    </subcellularLocation>
</comment>
<keyword evidence="7 14" id="KW-0547">Nucleotide-binding</keyword>
<evidence type="ECO:0000256" key="9">
    <source>
        <dbReference type="ARBA" id="ARBA00022884"/>
    </source>
</evidence>
<reference evidence="19" key="2">
    <citation type="submission" date="2012-11" db="EMBL/GenBank/DDBJ databases">
        <authorList>
            <person name="Kuo A."/>
            <person name="Curtis B.A."/>
            <person name="Tanifuji G."/>
            <person name="Burki F."/>
            <person name="Gruber A."/>
            <person name="Irimia M."/>
            <person name="Maruyama S."/>
            <person name="Arias M.C."/>
            <person name="Ball S.G."/>
            <person name="Gile G.H."/>
            <person name="Hirakawa Y."/>
            <person name="Hopkins J.F."/>
            <person name="Rensing S.A."/>
            <person name="Schmutz J."/>
            <person name="Symeonidi A."/>
            <person name="Elias M."/>
            <person name="Eveleigh R.J."/>
            <person name="Herman E.K."/>
            <person name="Klute M.J."/>
            <person name="Nakayama T."/>
            <person name="Obornik M."/>
            <person name="Reyes-Prieto A."/>
            <person name="Armbrust E.V."/>
            <person name="Aves S.J."/>
            <person name="Beiko R.G."/>
            <person name="Coutinho P."/>
            <person name="Dacks J.B."/>
            <person name="Durnford D.G."/>
            <person name="Fast N.M."/>
            <person name="Green B.R."/>
            <person name="Grisdale C."/>
            <person name="Hempe F."/>
            <person name="Henrissat B."/>
            <person name="Hoppner M.P."/>
            <person name="Ishida K.-I."/>
            <person name="Kim E."/>
            <person name="Koreny L."/>
            <person name="Kroth P.G."/>
            <person name="Liu Y."/>
            <person name="Malik S.-B."/>
            <person name="Maier U.G."/>
            <person name="McRose D."/>
            <person name="Mock T."/>
            <person name="Neilson J.A."/>
            <person name="Onodera N.T."/>
            <person name="Poole A.M."/>
            <person name="Pritham E.J."/>
            <person name="Richards T.A."/>
            <person name="Rocap G."/>
            <person name="Roy S.W."/>
            <person name="Sarai C."/>
            <person name="Schaack S."/>
            <person name="Shirato S."/>
            <person name="Slamovits C.H."/>
            <person name="Spencer D.F."/>
            <person name="Suzuki S."/>
            <person name="Worden A.Z."/>
            <person name="Zauner S."/>
            <person name="Barry K."/>
            <person name="Bell C."/>
            <person name="Bharti A.K."/>
            <person name="Crow J.A."/>
            <person name="Grimwood J."/>
            <person name="Kramer R."/>
            <person name="Lindquist E."/>
            <person name="Lucas S."/>
            <person name="Salamov A."/>
            <person name="McFadden G.I."/>
            <person name="Lane C.E."/>
            <person name="Keeling P.J."/>
            <person name="Gray M.W."/>
            <person name="Grigoriev I.V."/>
            <person name="Archibald J.M."/>
        </authorList>
    </citation>
    <scope>NUCLEOTIDE SEQUENCE</scope>
    <source>
        <strain evidence="19">CCMP2712</strain>
    </source>
</reference>
<keyword evidence="10 14" id="KW-0648">Protein biosynthesis</keyword>
<dbReference type="InterPro" id="IPR020059">
    <property type="entry name" value="Glu/Gln-tRNA-synth_Ib_codon-bd"/>
</dbReference>
<dbReference type="OrthoDB" id="191598at2759"/>
<dbReference type="InterPro" id="IPR022861">
    <property type="entry name" value="Gln_tRNA_ligase_bac"/>
</dbReference>
<keyword evidence="6 14" id="KW-0436">Ligase</keyword>
<evidence type="ECO:0000313" key="18">
    <source>
        <dbReference type="EnsemblProtists" id="EKX49918"/>
    </source>
</evidence>
<dbReference type="OMA" id="CDEVVHG"/>
<dbReference type="GO" id="GO:0006425">
    <property type="term" value="P:glutaminyl-tRNA aminoacylation"/>
    <property type="evidence" value="ECO:0007669"/>
    <property type="project" value="InterPro"/>
</dbReference>
<dbReference type="eggNOG" id="KOG1148">
    <property type="taxonomic scope" value="Eukaryota"/>
</dbReference>
<dbReference type="Pfam" id="PF01588">
    <property type="entry name" value="tRNA_bind"/>
    <property type="match status" value="1"/>
</dbReference>
<dbReference type="GeneID" id="17306601"/>
<dbReference type="FunFam" id="2.40.240.10:FF:000007">
    <property type="entry name" value="Glutamine--tRNA ligase"/>
    <property type="match status" value="1"/>
</dbReference>
<dbReference type="CDD" id="cd02799">
    <property type="entry name" value="tRNA_bind_EMAP-II_like"/>
    <property type="match status" value="1"/>
</dbReference>
<evidence type="ECO:0000256" key="11">
    <source>
        <dbReference type="ARBA" id="ARBA00023146"/>
    </source>
</evidence>
<dbReference type="EMBL" id="JH992980">
    <property type="protein sequence ID" value="EKX49918.1"/>
    <property type="molecule type" value="Genomic_DNA"/>
</dbReference>
<dbReference type="InterPro" id="IPR000924">
    <property type="entry name" value="Glu/Gln-tRNA-synth"/>
</dbReference>
<evidence type="ECO:0000256" key="7">
    <source>
        <dbReference type="ARBA" id="ARBA00022741"/>
    </source>
</evidence>
<dbReference type="GO" id="GO:0004819">
    <property type="term" value="F:glutamine-tRNA ligase activity"/>
    <property type="evidence" value="ECO:0007669"/>
    <property type="project" value="UniProtKB-EC"/>
</dbReference>
<dbReference type="Proteomes" id="UP000011087">
    <property type="component" value="Unassembled WGS sequence"/>
</dbReference>
<evidence type="ECO:0000256" key="4">
    <source>
        <dbReference type="ARBA" id="ARBA00022490"/>
    </source>
</evidence>
<dbReference type="InterPro" id="IPR004514">
    <property type="entry name" value="Gln-tRNA-synth"/>
</dbReference>
<accession>L1JPC8</accession>
<keyword evidence="8 14" id="KW-0067">ATP-binding</keyword>
<dbReference type="PROSITE" id="PS50886">
    <property type="entry name" value="TRBD"/>
    <property type="match status" value="1"/>
</dbReference>
<keyword evidence="5 13" id="KW-0820">tRNA-binding</keyword>
<dbReference type="InterPro" id="IPR050132">
    <property type="entry name" value="Gln/Glu-tRNA_Ligase"/>
</dbReference>
<dbReference type="PROSITE" id="PS00178">
    <property type="entry name" value="AA_TRNA_LIGASE_I"/>
    <property type="match status" value="1"/>
</dbReference>
<dbReference type="Gene3D" id="3.40.50.620">
    <property type="entry name" value="HUPs"/>
    <property type="match status" value="1"/>
</dbReference>
<evidence type="ECO:0000313" key="17">
    <source>
        <dbReference type="EMBL" id="EKX49918.1"/>
    </source>
</evidence>
<dbReference type="SUPFAM" id="SSF50715">
    <property type="entry name" value="Ribosomal protein L25-like"/>
    <property type="match status" value="1"/>
</dbReference>
<evidence type="ECO:0000256" key="13">
    <source>
        <dbReference type="PROSITE-ProRule" id="PRU00209"/>
    </source>
</evidence>
<dbReference type="GO" id="GO:0005524">
    <property type="term" value="F:ATP binding"/>
    <property type="evidence" value="ECO:0007669"/>
    <property type="project" value="UniProtKB-KW"/>
</dbReference>
<dbReference type="InterPro" id="IPR014729">
    <property type="entry name" value="Rossmann-like_a/b/a_fold"/>
</dbReference>
<keyword evidence="4" id="KW-0963">Cytoplasm</keyword>
<dbReference type="NCBIfam" id="NF011291">
    <property type="entry name" value="PRK14703.1"/>
    <property type="match status" value="1"/>
</dbReference>
<dbReference type="FunFam" id="3.40.50.620:FF:000037">
    <property type="entry name" value="Glutamine--tRNA ligase cytoplasmic"/>
    <property type="match status" value="1"/>
</dbReference>
<dbReference type="HAMAP" id="MF_00126">
    <property type="entry name" value="Gln_tRNA_synth"/>
    <property type="match status" value="1"/>
</dbReference>
<dbReference type="Pfam" id="PF00749">
    <property type="entry name" value="tRNA-synt_1c"/>
    <property type="match status" value="1"/>
</dbReference>
<dbReference type="InterPro" id="IPR049437">
    <property type="entry name" value="tRNA-synt_1c_C2"/>
</dbReference>
<feature type="domain" description="TRNA-binding" evidence="16">
    <location>
        <begin position="591"/>
        <end position="695"/>
    </location>
</feature>
<dbReference type="InterPro" id="IPR020058">
    <property type="entry name" value="Glu/Gln-tRNA-synth_Ib_cat-dom"/>
</dbReference>
<sequence>MIERDLAEKKHSLVRTRFPPEPNGYLHIGHAKSICLNFGVAKEYGGRTNMRFDDTNPVKEDEEYVRSILKDVRWLVGGSVDSADPWDGNTRYASDYFETFYEAAIHLIKKGKAYVEELTAEEIRQYRGTLTEPGKESPFRNRPVEESLDLFTRMRNGEFEDGKYVVRAKIDMASPNINMRDPTLYRIRKATHVMTGDKWCIYPMYDFAHCISDAVEGITHSLCTLEFEDHRPLYDWVLDELRDSGLIECLSKGVPPQQTEFSRLNLQYTVLSKRKLIQLVEGKHVHGWSDPRMPTISGIRRRGYTPEALRLFCERIGISKADNNIDMSVLEDCAREVLEDDAPRVFGVLDPVKLTITNWPEGKVEMFEVDSHPKRPELGIRQLPFSGSLYIEREDFNENPPKGYFRLTPGGDVRLRFAYVVTCNEVVKDKEGKVVELRCTYNPDTRAGATPEGMKKVKGIIHWVSQESAIPCEVRVYDRLFNAAAPGKEHEDGDFLKDLNPDSLKIMKGAFVEPSVKDCEAGKHFQFERMGYFVTDTEDSKPGSLVFNRVVTLRDNWASSSSSSSAPAADSKPQQQAQPPAAAAAAADLEDVRRLDIRVGKIVKAEKHPDADALYVESIDVGDETGPRTIVSGLAKHIPLEEMQDRLCIVLCNLKPAKMRGIVSEGMVLCGSDDSQGLVQLLEPPAGAAVGQRITFEGFGEPQPDEVLKSKAQQKVWPNVAPDLKLNAEGVATYKDAMAKCKEGTLSCKTLKSCPIG</sequence>
<reference evidence="17 19" key="1">
    <citation type="journal article" date="2012" name="Nature">
        <title>Algal genomes reveal evolutionary mosaicism and the fate of nucleomorphs.</title>
        <authorList>
            <consortium name="DOE Joint Genome Institute"/>
            <person name="Curtis B.A."/>
            <person name="Tanifuji G."/>
            <person name="Burki F."/>
            <person name="Gruber A."/>
            <person name="Irimia M."/>
            <person name="Maruyama S."/>
            <person name="Arias M.C."/>
            <person name="Ball S.G."/>
            <person name="Gile G.H."/>
            <person name="Hirakawa Y."/>
            <person name="Hopkins J.F."/>
            <person name="Kuo A."/>
            <person name="Rensing S.A."/>
            <person name="Schmutz J."/>
            <person name="Symeonidi A."/>
            <person name="Elias M."/>
            <person name="Eveleigh R.J."/>
            <person name="Herman E.K."/>
            <person name="Klute M.J."/>
            <person name="Nakayama T."/>
            <person name="Obornik M."/>
            <person name="Reyes-Prieto A."/>
            <person name="Armbrust E.V."/>
            <person name="Aves S.J."/>
            <person name="Beiko R.G."/>
            <person name="Coutinho P."/>
            <person name="Dacks J.B."/>
            <person name="Durnford D.G."/>
            <person name="Fast N.M."/>
            <person name="Green B.R."/>
            <person name="Grisdale C.J."/>
            <person name="Hempel F."/>
            <person name="Henrissat B."/>
            <person name="Hoppner M.P."/>
            <person name="Ishida K."/>
            <person name="Kim E."/>
            <person name="Koreny L."/>
            <person name="Kroth P.G."/>
            <person name="Liu Y."/>
            <person name="Malik S.B."/>
            <person name="Maier U.G."/>
            <person name="McRose D."/>
            <person name="Mock T."/>
            <person name="Neilson J.A."/>
            <person name="Onodera N.T."/>
            <person name="Poole A.M."/>
            <person name="Pritham E.J."/>
            <person name="Richards T.A."/>
            <person name="Rocap G."/>
            <person name="Roy S.W."/>
            <person name="Sarai C."/>
            <person name="Schaack S."/>
            <person name="Shirato S."/>
            <person name="Slamovits C.H."/>
            <person name="Spencer D.F."/>
            <person name="Suzuki S."/>
            <person name="Worden A.Z."/>
            <person name="Zauner S."/>
            <person name="Barry K."/>
            <person name="Bell C."/>
            <person name="Bharti A.K."/>
            <person name="Crow J.A."/>
            <person name="Grimwood J."/>
            <person name="Kramer R."/>
            <person name="Lindquist E."/>
            <person name="Lucas S."/>
            <person name="Salamov A."/>
            <person name="McFadden G.I."/>
            <person name="Lane C.E."/>
            <person name="Keeling P.J."/>
            <person name="Gray M.W."/>
            <person name="Grigoriev I.V."/>
            <person name="Archibald J.M."/>
        </authorList>
    </citation>
    <scope>NUCLEOTIDE SEQUENCE</scope>
    <source>
        <strain evidence="17 19">CCMP2712</strain>
    </source>
</reference>
<dbReference type="InterPro" id="IPR001412">
    <property type="entry name" value="aa-tRNA-synth_I_CS"/>
</dbReference>
<dbReference type="Gene3D" id="2.40.50.140">
    <property type="entry name" value="Nucleic acid-binding proteins"/>
    <property type="match status" value="1"/>
</dbReference>
<dbReference type="Pfam" id="PF20974">
    <property type="entry name" value="tRNA-synt_1c_C2"/>
    <property type="match status" value="1"/>
</dbReference>
<keyword evidence="9 13" id="KW-0694">RNA-binding</keyword>
<dbReference type="GO" id="GO:0005829">
    <property type="term" value="C:cytosol"/>
    <property type="evidence" value="ECO:0007669"/>
    <property type="project" value="TreeGrafter"/>
</dbReference>
<dbReference type="Pfam" id="PF03950">
    <property type="entry name" value="tRNA-synt_1c_C"/>
    <property type="match status" value="1"/>
</dbReference>
<dbReference type="SUPFAM" id="SSF52374">
    <property type="entry name" value="Nucleotidylyl transferase"/>
    <property type="match status" value="1"/>
</dbReference>
<evidence type="ECO:0000256" key="3">
    <source>
        <dbReference type="ARBA" id="ARBA00012836"/>
    </source>
</evidence>
<dbReference type="HOGENOM" id="CLU_001882_3_1_1"/>
<dbReference type="EnsemblProtists" id="EKX49918">
    <property type="protein sequence ID" value="EKX49918"/>
    <property type="gene ID" value="GUITHDRAFT_159401"/>
</dbReference>
<dbReference type="PRINTS" id="PR00987">
    <property type="entry name" value="TRNASYNTHGLU"/>
</dbReference>
<dbReference type="FunFam" id="1.10.1160.10:FF:000001">
    <property type="entry name" value="Glutamine--tRNA ligase"/>
    <property type="match status" value="1"/>
</dbReference>
<dbReference type="PaxDb" id="55529-EKX49918"/>
<evidence type="ECO:0000313" key="19">
    <source>
        <dbReference type="Proteomes" id="UP000011087"/>
    </source>
</evidence>
<keyword evidence="11 14" id="KW-0030">Aminoacyl-tRNA synthetase</keyword>
<dbReference type="FunFam" id="2.40.50.140:FF:000047">
    <property type="entry name" value="tyrosine--tRNA ligase, cytoplasmic isoform X2"/>
    <property type="match status" value="1"/>
</dbReference>
<evidence type="ECO:0000256" key="12">
    <source>
        <dbReference type="ARBA" id="ARBA00048270"/>
    </source>
</evidence>
<dbReference type="PANTHER" id="PTHR43097:SF4">
    <property type="entry name" value="GLUTAMINE--TRNA LIGASE"/>
    <property type="match status" value="1"/>
</dbReference>
<comment type="similarity">
    <text evidence="2 14">Belongs to the class-I aminoacyl-tRNA synthetase family.</text>
</comment>
<dbReference type="InterPro" id="IPR020056">
    <property type="entry name" value="Rbsml_bL25/Gln-tRNA_synth_N"/>
</dbReference>
<keyword evidence="19" id="KW-1185">Reference proteome</keyword>
<feature type="region of interest" description="Disordered" evidence="15">
    <location>
        <begin position="561"/>
        <end position="585"/>
    </location>
</feature>
<evidence type="ECO:0000256" key="1">
    <source>
        <dbReference type="ARBA" id="ARBA00004496"/>
    </source>
</evidence>
<proteinExistence type="inferred from homology"/>
<evidence type="ECO:0000259" key="16">
    <source>
        <dbReference type="PROSITE" id="PS50886"/>
    </source>
</evidence>
<evidence type="ECO:0000256" key="15">
    <source>
        <dbReference type="SAM" id="MobiDB-lite"/>
    </source>
</evidence>
<comment type="catalytic activity">
    <reaction evidence="12">
        <text>tRNA(Gln) + L-glutamine + ATP = L-glutaminyl-tRNA(Gln) + AMP + diphosphate</text>
        <dbReference type="Rhea" id="RHEA:20121"/>
        <dbReference type="Rhea" id="RHEA-COMP:9662"/>
        <dbReference type="Rhea" id="RHEA-COMP:9681"/>
        <dbReference type="ChEBI" id="CHEBI:30616"/>
        <dbReference type="ChEBI" id="CHEBI:33019"/>
        <dbReference type="ChEBI" id="CHEBI:58359"/>
        <dbReference type="ChEBI" id="CHEBI:78442"/>
        <dbReference type="ChEBI" id="CHEBI:78521"/>
        <dbReference type="ChEBI" id="CHEBI:456215"/>
        <dbReference type="EC" id="6.1.1.18"/>
    </reaction>
</comment>
<dbReference type="KEGG" id="gtt:GUITHDRAFT_159401"/>
<dbReference type="Gene3D" id="2.40.240.10">
    <property type="entry name" value="Ribosomal Protein L25, Chain P"/>
    <property type="match status" value="2"/>
</dbReference>
<organism evidence="17">
    <name type="scientific">Guillardia theta (strain CCMP2712)</name>
    <name type="common">Cryptophyte</name>
    <dbReference type="NCBI Taxonomy" id="905079"/>
    <lineage>
        <taxon>Eukaryota</taxon>
        <taxon>Cryptophyceae</taxon>
        <taxon>Pyrenomonadales</taxon>
        <taxon>Geminigeraceae</taxon>
        <taxon>Guillardia</taxon>
    </lineage>
</organism>
<dbReference type="RefSeq" id="XP_005836898.1">
    <property type="nucleotide sequence ID" value="XM_005836841.1"/>
</dbReference>
<evidence type="ECO:0000256" key="6">
    <source>
        <dbReference type="ARBA" id="ARBA00022598"/>
    </source>
</evidence>
<dbReference type="InterPro" id="IPR011035">
    <property type="entry name" value="Ribosomal_bL25/Gln-tRNA_synth"/>
</dbReference>
<dbReference type="AlphaFoldDB" id="L1JPC8"/>
<evidence type="ECO:0000256" key="5">
    <source>
        <dbReference type="ARBA" id="ARBA00022555"/>
    </source>
</evidence>
<evidence type="ECO:0000256" key="10">
    <source>
        <dbReference type="ARBA" id="ARBA00022917"/>
    </source>
</evidence>
<dbReference type="InterPro" id="IPR002547">
    <property type="entry name" value="tRNA-bd_dom"/>
</dbReference>
<dbReference type="InterPro" id="IPR012340">
    <property type="entry name" value="NA-bd_OB-fold"/>
</dbReference>
<name>L1JPC8_GUITC</name>
<dbReference type="NCBIfam" id="TIGR00440">
    <property type="entry name" value="glnS"/>
    <property type="match status" value="1"/>
</dbReference>
<evidence type="ECO:0000256" key="2">
    <source>
        <dbReference type="ARBA" id="ARBA00005594"/>
    </source>
</evidence>
<dbReference type="STRING" id="905079.L1JPC8"/>
<dbReference type="GO" id="GO:0000049">
    <property type="term" value="F:tRNA binding"/>
    <property type="evidence" value="ECO:0007669"/>
    <property type="project" value="UniProtKB-UniRule"/>
</dbReference>
<reference evidence="18" key="3">
    <citation type="submission" date="2016-03" db="UniProtKB">
        <authorList>
            <consortium name="EnsemblProtists"/>
        </authorList>
    </citation>
    <scope>IDENTIFICATION</scope>
</reference>
<dbReference type="FunFam" id="3.90.800.10:FF:000001">
    <property type="entry name" value="Glutamine--tRNA ligase"/>
    <property type="match status" value="1"/>
</dbReference>
<dbReference type="EC" id="6.1.1.18" evidence="3"/>
<evidence type="ECO:0000256" key="8">
    <source>
        <dbReference type="ARBA" id="ARBA00022840"/>
    </source>
</evidence>
<gene>
    <name evidence="17" type="ORF">GUITHDRAFT_159401</name>
</gene>
<protein>
    <recommendedName>
        <fullName evidence="3">glutamine--tRNA ligase</fullName>
        <ecNumber evidence="3">6.1.1.18</ecNumber>
    </recommendedName>
</protein>